<reference evidence="1 2" key="1">
    <citation type="submission" date="2020-05" db="EMBL/GenBank/DDBJ databases">
        <title>Genome Sequencing of Type Strains.</title>
        <authorList>
            <person name="Lemaire J.F."/>
            <person name="Inderbitzin P."/>
            <person name="Gregorio O.A."/>
            <person name="Collins S.B."/>
            <person name="Wespe N."/>
            <person name="Knight-Connoni V."/>
        </authorList>
    </citation>
    <scope>NUCLEOTIDE SEQUENCE [LARGE SCALE GENOMIC DNA]</scope>
    <source>
        <strain evidence="1 2">ATCC 25174</strain>
    </source>
</reference>
<evidence type="ECO:0000313" key="2">
    <source>
        <dbReference type="Proteomes" id="UP000565724"/>
    </source>
</evidence>
<evidence type="ECO:0000313" key="1">
    <source>
        <dbReference type="EMBL" id="NUU19691.1"/>
    </source>
</evidence>
<dbReference type="EMBL" id="JABMCI010000071">
    <property type="protein sequence ID" value="NUU19691.1"/>
    <property type="molecule type" value="Genomic_DNA"/>
</dbReference>
<gene>
    <name evidence="1" type="ORF">HP550_20815</name>
</gene>
<dbReference type="AlphaFoldDB" id="A0A7Y6A4N0"/>
<dbReference type="RefSeq" id="WP_175349600.1">
    <property type="nucleotide sequence ID" value="NZ_JABMCI010000071.1"/>
</dbReference>
<sequence length="182" mass="18779">MSDDQIDTGALVTDGAYTLFVADFSDTDTAWQAYEAIKGAEDGRTLSVEGVLVVKREADGTLEILKSTDHSTRRGLKWGVIGGVALGLIFPPSIIGSAAALGAVGAATGKGVALHHRKELAEDLQDSIAAGHSGIVALVSDPSAIALRKALDKADAIVEKAIEKAEADEIKAAADEARAESQ</sequence>
<dbReference type="Pfam" id="PF06897">
    <property type="entry name" value="DUF1269"/>
    <property type="match status" value="1"/>
</dbReference>
<proteinExistence type="predicted"/>
<comment type="caution">
    <text evidence="1">The sequence shown here is derived from an EMBL/GenBank/DDBJ whole genome shotgun (WGS) entry which is preliminary data.</text>
</comment>
<accession>A0A7Y6A4N0</accession>
<protein>
    <submittedName>
        <fullName evidence="1">DUF1269 domain-containing protein</fullName>
    </submittedName>
</protein>
<keyword evidence="2" id="KW-1185">Reference proteome</keyword>
<name>A0A7Y6A4N0_9CELL</name>
<dbReference type="Proteomes" id="UP000565724">
    <property type="component" value="Unassembled WGS sequence"/>
</dbReference>
<organism evidence="1 2">
    <name type="scientific">Cellulomonas humilata</name>
    <dbReference type="NCBI Taxonomy" id="144055"/>
    <lineage>
        <taxon>Bacteria</taxon>
        <taxon>Bacillati</taxon>
        <taxon>Actinomycetota</taxon>
        <taxon>Actinomycetes</taxon>
        <taxon>Micrococcales</taxon>
        <taxon>Cellulomonadaceae</taxon>
        <taxon>Cellulomonas</taxon>
    </lineage>
</organism>
<dbReference type="InterPro" id="IPR009200">
    <property type="entry name" value="DUF1269_membrane"/>
</dbReference>